<gene>
    <name evidence="1" type="ORF">DERF_009559</name>
</gene>
<reference evidence="1" key="2">
    <citation type="journal article" date="2022" name="Res Sq">
        <title>Comparative Genomics Reveals Insights into the Divergent Evolution of Astigmatic Mites and Household Pest Adaptations.</title>
        <authorList>
            <person name="Xiong Q."/>
            <person name="Wan A.T.-Y."/>
            <person name="Liu X.-Y."/>
            <person name="Fung C.S.-H."/>
            <person name="Xiao X."/>
            <person name="Malainual N."/>
            <person name="Hou J."/>
            <person name="Wang L."/>
            <person name="Wang M."/>
            <person name="Yang K."/>
            <person name="Cui Y."/>
            <person name="Leung E."/>
            <person name="Nong W."/>
            <person name="Shin S.-K."/>
            <person name="Au S."/>
            <person name="Jeong K.Y."/>
            <person name="Chew F.T."/>
            <person name="Hui J."/>
            <person name="Leung T.F."/>
            <person name="Tungtrongchitr A."/>
            <person name="Zhong N."/>
            <person name="Liu Z."/>
            <person name="Tsui S."/>
        </authorList>
    </citation>
    <scope>NUCLEOTIDE SEQUENCE</scope>
    <source>
        <strain evidence="1">Derf</strain>
        <tissue evidence="1">Whole organism</tissue>
    </source>
</reference>
<dbReference type="Proteomes" id="UP000790347">
    <property type="component" value="Unassembled WGS sequence"/>
</dbReference>
<accession>A0A922L5V6</accession>
<protein>
    <submittedName>
        <fullName evidence="1">Uncharacterized protein</fullName>
    </submittedName>
</protein>
<evidence type="ECO:0000313" key="2">
    <source>
        <dbReference type="Proteomes" id="UP000790347"/>
    </source>
</evidence>
<reference evidence="1" key="1">
    <citation type="submission" date="2013-05" db="EMBL/GenBank/DDBJ databases">
        <authorList>
            <person name="Yim A.K.Y."/>
            <person name="Chan T.F."/>
            <person name="Ji K.M."/>
            <person name="Liu X.Y."/>
            <person name="Zhou J.W."/>
            <person name="Li R.Q."/>
            <person name="Yang K.Y."/>
            <person name="Li J."/>
            <person name="Li M."/>
            <person name="Law P.T.W."/>
            <person name="Wu Y.L."/>
            <person name="Cai Z.L."/>
            <person name="Qin H."/>
            <person name="Bao Y."/>
            <person name="Leung R.K.K."/>
            <person name="Ng P.K.S."/>
            <person name="Zou J."/>
            <person name="Zhong X.J."/>
            <person name="Ran P.X."/>
            <person name="Zhong N.S."/>
            <person name="Liu Z.G."/>
            <person name="Tsui S.K.W."/>
        </authorList>
    </citation>
    <scope>NUCLEOTIDE SEQUENCE</scope>
    <source>
        <strain evidence="1">Derf</strain>
        <tissue evidence="1">Whole organism</tissue>
    </source>
</reference>
<dbReference type="AlphaFoldDB" id="A0A922L5V6"/>
<name>A0A922L5V6_DERFA</name>
<sequence>MVFNFRINSKEKRPKHFEPEIYDHQLYLVYLVCNLTGVQPSVFRIHDEKEIGYHLDHQNKSKRPDYLDESISYLVTE</sequence>
<organism evidence="1 2">
    <name type="scientific">Dermatophagoides farinae</name>
    <name type="common">American house dust mite</name>
    <dbReference type="NCBI Taxonomy" id="6954"/>
    <lineage>
        <taxon>Eukaryota</taxon>
        <taxon>Metazoa</taxon>
        <taxon>Ecdysozoa</taxon>
        <taxon>Arthropoda</taxon>
        <taxon>Chelicerata</taxon>
        <taxon>Arachnida</taxon>
        <taxon>Acari</taxon>
        <taxon>Acariformes</taxon>
        <taxon>Sarcoptiformes</taxon>
        <taxon>Astigmata</taxon>
        <taxon>Psoroptidia</taxon>
        <taxon>Analgoidea</taxon>
        <taxon>Pyroglyphidae</taxon>
        <taxon>Dermatophagoidinae</taxon>
        <taxon>Dermatophagoides</taxon>
    </lineage>
</organism>
<comment type="caution">
    <text evidence="1">The sequence shown here is derived from an EMBL/GenBank/DDBJ whole genome shotgun (WGS) entry which is preliminary data.</text>
</comment>
<proteinExistence type="predicted"/>
<dbReference type="EMBL" id="ASGP02000004">
    <property type="protein sequence ID" value="KAH9511088.1"/>
    <property type="molecule type" value="Genomic_DNA"/>
</dbReference>
<evidence type="ECO:0000313" key="1">
    <source>
        <dbReference type="EMBL" id="KAH9511088.1"/>
    </source>
</evidence>
<keyword evidence="2" id="KW-1185">Reference proteome</keyword>